<keyword evidence="2" id="KW-0472">Membrane</keyword>
<evidence type="ECO:0000259" key="3">
    <source>
        <dbReference type="Pfam" id="PF10145"/>
    </source>
</evidence>
<feature type="domain" description="Phage tail tape measure protein" evidence="3">
    <location>
        <begin position="85"/>
        <end position="284"/>
    </location>
</feature>
<keyword evidence="2" id="KW-1133">Transmembrane helix</keyword>
<sequence>MNSLDFTLSLIDNVTKPLKQAGAALKGFADESQKAFKQTAIGAAGLAGAIFSMKGLLDPALQMNEALQTASLQGVDDSVMKKVTQSAMDFSAQYGKSSVEFTKSALTIRKAISGVADNELPHLTTVTNTTAAALKTTSDEATAYMGQMFSQFSTYADQVGKNQFAEELAGKAVYMSQTFGTSMAEITGLMEGARAAGTNFGIGIDEQLAVLGELQRTLGTEASGAYEGFMSGAADGAKKLGLSFVDASGKMNSMPEMLEKLHQKYGDNIDGNLKAQKEIDDAFGDSAVVVKQLYGDVDVLRKNITSLGGNDGLKRAREMADKLADPWERLMAIWTNVRIAVGMTLLPVITPLVNKIAEMGKTVQRWFTLFPNIAKWVGYIATSIVGMAAAGAALNVVIGISRLIWAALKAVWIACTAVMKIGTAAVWLYNAAIKAWNITLKFLRGTLLAVRMAAVMAGISFNFMSLPILLVIAAVALLVAGVYFLIKYWDEIKAAVMDTAAFKAVAAAVSWVGEVFADVWTWIGEGWETLCAWFTSFSLTDTFTGMADSIRDIFGKVWTWIKQTFADIYNGFVEKLNYLPGVDIALMEVDNGTGQAASPLPNVDSATAAEVFRQQQVFMSAYLNQQPAPPVNSQQLLTGGQVKGIDKNGVGKGVAGNTTINEDNSRSVGNVTINVKNMPDPQQITEYELLQHG</sequence>
<evidence type="ECO:0000313" key="5">
    <source>
        <dbReference type="Proteomes" id="UP000286908"/>
    </source>
</evidence>
<dbReference type="Pfam" id="PF10145">
    <property type="entry name" value="PhageMin_Tail"/>
    <property type="match status" value="1"/>
</dbReference>
<dbReference type="EMBL" id="NRQY01000002">
    <property type="protein sequence ID" value="RUT64330.1"/>
    <property type="molecule type" value="Genomic_DNA"/>
</dbReference>
<evidence type="ECO:0000256" key="2">
    <source>
        <dbReference type="SAM" id="Phobius"/>
    </source>
</evidence>
<dbReference type="NCBIfam" id="TIGR01760">
    <property type="entry name" value="tape_meas_TP901"/>
    <property type="match status" value="1"/>
</dbReference>
<keyword evidence="2" id="KW-0812">Transmembrane</keyword>
<dbReference type="InterPro" id="IPR010090">
    <property type="entry name" value="Phage_tape_meas"/>
</dbReference>
<evidence type="ECO:0000256" key="1">
    <source>
        <dbReference type="ARBA" id="ARBA00022612"/>
    </source>
</evidence>
<proteinExistence type="predicted"/>
<keyword evidence="1" id="KW-1188">Viral release from host cell</keyword>
<geneLocation type="plasmid" evidence="4">
    <name>unnamed1</name>
</geneLocation>
<reference evidence="4 5" key="1">
    <citation type="submission" date="2017-08" db="EMBL/GenBank/DDBJ databases">
        <title>Draft genome sequence of pheromone producing symbiont Morganella morganii, of the female New Zealand grass grub Costelytra giveni.</title>
        <authorList>
            <person name="Laugraud A."/>
            <person name="Young S.D."/>
            <person name="Hurst M.H."/>
        </authorList>
    </citation>
    <scope>NUCLEOTIDE SEQUENCE [LARGE SCALE GENOMIC DNA]</scope>
    <source>
        <strain evidence="4 5">MMsCG</strain>
        <plasmid evidence="4">unnamed1</plasmid>
    </source>
</reference>
<dbReference type="PANTHER" id="PTHR37813:SF1">
    <property type="entry name" value="FELS-2 PROPHAGE PROTEIN"/>
    <property type="match status" value="1"/>
</dbReference>
<organism evidence="4 5">
    <name type="scientific">Morganella morganii</name>
    <name type="common">Proteus morganii</name>
    <dbReference type="NCBI Taxonomy" id="582"/>
    <lineage>
        <taxon>Bacteria</taxon>
        <taxon>Pseudomonadati</taxon>
        <taxon>Pseudomonadota</taxon>
        <taxon>Gammaproteobacteria</taxon>
        <taxon>Enterobacterales</taxon>
        <taxon>Morganellaceae</taxon>
        <taxon>Morganella</taxon>
    </lineage>
</organism>
<feature type="transmembrane region" description="Helical" evidence="2">
    <location>
        <begin position="410"/>
        <end position="430"/>
    </location>
</feature>
<feature type="transmembrane region" description="Helical" evidence="2">
    <location>
        <begin position="467"/>
        <end position="486"/>
    </location>
</feature>
<accession>A0A433ZQC9</accession>
<dbReference type="PANTHER" id="PTHR37813">
    <property type="entry name" value="FELS-2 PROPHAGE PROTEIN"/>
    <property type="match status" value="1"/>
</dbReference>
<dbReference type="Proteomes" id="UP000286908">
    <property type="component" value="Unassembled WGS sequence"/>
</dbReference>
<feature type="transmembrane region" description="Helical" evidence="2">
    <location>
        <begin position="373"/>
        <end position="398"/>
    </location>
</feature>
<evidence type="ECO:0000313" key="4">
    <source>
        <dbReference type="EMBL" id="RUT64330.1"/>
    </source>
</evidence>
<keyword evidence="4" id="KW-0614">Plasmid</keyword>
<gene>
    <name evidence="4" type="ORF">CKG00_14090</name>
</gene>
<name>A0A433ZQC9_MORMO</name>
<protein>
    <submittedName>
        <fullName evidence="4">Phage tail tape measure protein</fullName>
    </submittedName>
</protein>
<dbReference type="AlphaFoldDB" id="A0A433ZQC9"/>
<dbReference type="OrthoDB" id="9813585at2"/>
<comment type="caution">
    <text evidence="4">The sequence shown here is derived from an EMBL/GenBank/DDBJ whole genome shotgun (WGS) entry which is preliminary data.</text>
</comment>